<dbReference type="PANTHER" id="PTHR17490">
    <property type="entry name" value="SUA5"/>
    <property type="match status" value="1"/>
</dbReference>
<dbReference type="GO" id="GO:0008033">
    <property type="term" value="P:tRNA processing"/>
    <property type="evidence" value="ECO:0007669"/>
    <property type="project" value="UniProtKB-KW"/>
</dbReference>
<dbReference type="GO" id="GO:0003725">
    <property type="term" value="F:double-stranded RNA binding"/>
    <property type="evidence" value="ECO:0007669"/>
    <property type="project" value="InterPro"/>
</dbReference>
<evidence type="ECO:0000256" key="8">
    <source>
        <dbReference type="ARBA" id="ARBA00022741"/>
    </source>
</evidence>
<keyword evidence="9" id="KW-0067">ATP-binding</keyword>
<dbReference type="InterPro" id="IPR017945">
    <property type="entry name" value="DHBP_synth_RibB-like_a/b_dom"/>
</dbReference>
<proteinExistence type="inferred from homology"/>
<dbReference type="GO" id="GO:0000049">
    <property type="term" value="F:tRNA binding"/>
    <property type="evidence" value="ECO:0007669"/>
    <property type="project" value="TreeGrafter"/>
</dbReference>
<dbReference type="GO" id="GO:0005524">
    <property type="term" value="F:ATP binding"/>
    <property type="evidence" value="ECO:0007669"/>
    <property type="project" value="UniProtKB-KW"/>
</dbReference>
<dbReference type="PATRIC" id="fig|1397108.4.peg.1034"/>
<gene>
    <name evidence="12" type="ORF">IMCC12053_1007</name>
</gene>
<dbReference type="KEGG" id="cmar:IMCC12053_1007"/>
<evidence type="ECO:0000256" key="9">
    <source>
        <dbReference type="ARBA" id="ARBA00022840"/>
    </source>
</evidence>
<dbReference type="AlphaFoldDB" id="A0A0P0A8W6"/>
<evidence type="ECO:0000256" key="6">
    <source>
        <dbReference type="ARBA" id="ARBA00022694"/>
    </source>
</evidence>
<evidence type="ECO:0000313" key="12">
    <source>
        <dbReference type="EMBL" id="ALI54955.1"/>
    </source>
</evidence>
<dbReference type="OrthoDB" id="9814580at2"/>
<evidence type="ECO:0000313" key="13">
    <source>
        <dbReference type="Proteomes" id="UP000064920"/>
    </source>
</evidence>
<dbReference type="GO" id="GO:0006450">
    <property type="term" value="P:regulation of translational fidelity"/>
    <property type="evidence" value="ECO:0007669"/>
    <property type="project" value="TreeGrafter"/>
</dbReference>
<evidence type="ECO:0000256" key="3">
    <source>
        <dbReference type="ARBA" id="ARBA00012584"/>
    </source>
</evidence>
<dbReference type="RefSeq" id="WP_082389041.1">
    <property type="nucleotide sequence ID" value="NZ_CP012023.1"/>
</dbReference>
<protein>
    <recommendedName>
        <fullName evidence="10">L-threonylcarbamoyladenylate synthase</fullName>
        <ecNumber evidence="3">2.7.7.87</ecNumber>
    </recommendedName>
    <alternativeName>
        <fullName evidence="10">L-threonylcarbamoyladenylate synthase</fullName>
    </alternativeName>
</protein>
<dbReference type="Proteomes" id="UP000064920">
    <property type="component" value="Chromosome"/>
</dbReference>
<comment type="catalytic activity">
    <reaction evidence="11">
        <text>L-threonine + hydrogencarbonate + ATP = L-threonylcarbamoyladenylate + diphosphate + H2O</text>
        <dbReference type="Rhea" id="RHEA:36407"/>
        <dbReference type="ChEBI" id="CHEBI:15377"/>
        <dbReference type="ChEBI" id="CHEBI:17544"/>
        <dbReference type="ChEBI" id="CHEBI:30616"/>
        <dbReference type="ChEBI" id="CHEBI:33019"/>
        <dbReference type="ChEBI" id="CHEBI:57926"/>
        <dbReference type="ChEBI" id="CHEBI:73682"/>
        <dbReference type="EC" id="2.7.7.87"/>
    </reaction>
</comment>
<keyword evidence="4" id="KW-0963">Cytoplasm</keyword>
<dbReference type="PANTHER" id="PTHR17490:SF16">
    <property type="entry name" value="THREONYLCARBAMOYL-AMP SYNTHASE"/>
    <property type="match status" value="1"/>
</dbReference>
<dbReference type="EMBL" id="CP012023">
    <property type="protein sequence ID" value="ALI54955.1"/>
    <property type="molecule type" value="Genomic_DNA"/>
</dbReference>
<dbReference type="SUPFAM" id="SSF55821">
    <property type="entry name" value="YrdC/RibB"/>
    <property type="match status" value="1"/>
</dbReference>
<evidence type="ECO:0000256" key="4">
    <source>
        <dbReference type="ARBA" id="ARBA00022490"/>
    </source>
</evidence>
<name>A0A0P0A8W6_9RHOB</name>
<dbReference type="EC" id="2.7.7.87" evidence="3"/>
<organism evidence="12 13">
    <name type="scientific">Celeribacter marinus</name>
    <dbReference type="NCBI Taxonomy" id="1397108"/>
    <lineage>
        <taxon>Bacteria</taxon>
        <taxon>Pseudomonadati</taxon>
        <taxon>Pseudomonadota</taxon>
        <taxon>Alphaproteobacteria</taxon>
        <taxon>Rhodobacterales</taxon>
        <taxon>Roseobacteraceae</taxon>
        <taxon>Celeribacter</taxon>
    </lineage>
</organism>
<dbReference type="GO" id="GO:0005737">
    <property type="term" value="C:cytoplasm"/>
    <property type="evidence" value="ECO:0007669"/>
    <property type="project" value="UniProtKB-SubCell"/>
</dbReference>
<sequence>MTPSVIEIADCLKAGGVVLLPTDTVLGLAVSPQFDASVAQLYALKDRPREKNLPVMVADADQIEALGAYLTTSAKRLIASEFVPGAITLVMELGPDTPAWLSGRDEIAVRIPDDDRLRAVLRETGPLLVTSANRSGCDTPHTAQDASAQLTATPSMVVDGTGHAGAPSTIVNCRVWPPEFIRIGAVSTAQIMALMEADQ</sequence>
<dbReference type="GO" id="GO:0061710">
    <property type="term" value="F:L-threonylcarbamoyladenylate synthase"/>
    <property type="evidence" value="ECO:0007669"/>
    <property type="project" value="UniProtKB-EC"/>
</dbReference>
<dbReference type="STRING" id="1397108.IMCC12053_1007"/>
<dbReference type="PROSITE" id="PS51163">
    <property type="entry name" value="YRDC"/>
    <property type="match status" value="1"/>
</dbReference>
<evidence type="ECO:0000256" key="7">
    <source>
        <dbReference type="ARBA" id="ARBA00022695"/>
    </source>
</evidence>
<comment type="subcellular location">
    <subcellularLocation>
        <location evidence="1">Cytoplasm</location>
    </subcellularLocation>
</comment>
<keyword evidence="13" id="KW-1185">Reference proteome</keyword>
<dbReference type="InterPro" id="IPR006070">
    <property type="entry name" value="Sua5-like_dom"/>
</dbReference>
<comment type="similarity">
    <text evidence="2">Belongs to the SUA5 family.</text>
</comment>
<keyword evidence="8" id="KW-0547">Nucleotide-binding</keyword>
<keyword evidence="7" id="KW-0548">Nucleotidyltransferase</keyword>
<dbReference type="Gene3D" id="3.90.870.10">
    <property type="entry name" value="DHBP synthase"/>
    <property type="match status" value="1"/>
</dbReference>
<evidence type="ECO:0000256" key="11">
    <source>
        <dbReference type="ARBA" id="ARBA00048366"/>
    </source>
</evidence>
<reference evidence="12 13" key="1">
    <citation type="submission" date="2015-05" db="EMBL/GenBank/DDBJ databases">
        <authorList>
            <person name="Wang D.B."/>
            <person name="Wang M."/>
        </authorList>
    </citation>
    <scope>NUCLEOTIDE SEQUENCE [LARGE SCALE GENOMIC DNA]</scope>
    <source>
        <strain evidence="12 13">IMCC 12053</strain>
    </source>
</reference>
<evidence type="ECO:0000256" key="5">
    <source>
        <dbReference type="ARBA" id="ARBA00022679"/>
    </source>
</evidence>
<keyword evidence="6" id="KW-0819">tRNA processing</keyword>
<dbReference type="Pfam" id="PF01300">
    <property type="entry name" value="Sua5_yciO_yrdC"/>
    <property type="match status" value="1"/>
</dbReference>
<accession>A0A0P0A8W6</accession>
<dbReference type="InterPro" id="IPR050156">
    <property type="entry name" value="TC-AMP_synthase_SUA5"/>
</dbReference>
<dbReference type="NCBIfam" id="TIGR00057">
    <property type="entry name" value="L-threonylcarbamoyladenylate synthase"/>
    <property type="match status" value="1"/>
</dbReference>
<evidence type="ECO:0000256" key="10">
    <source>
        <dbReference type="ARBA" id="ARBA00029774"/>
    </source>
</evidence>
<evidence type="ECO:0000256" key="1">
    <source>
        <dbReference type="ARBA" id="ARBA00004496"/>
    </source>
</evidence>
<evidence type="ECO:0000256" key="2">
    <source>
        <dbReference type="ARBA" id="ARBA00007663"/>
    </source>
</evidence>
<keyword evidence="5" id="KW-0808">Transferase</keyword>